<keyword evidence="3" id="KW-1185">Reference proteome</keyword>
<evidence type="ECO:0000313" key="3">
    <source>
        <dbReference type="Proteomes" id="UP000649617"/>
    </source>
</evidence>
<organism evidence="2 3">
    <name type="scientific">Symbiodinium pilosum</name>
    <name type="common">Dinoflagellate</name>
    <dbReference type="NCBI Taxonomy" id="2952"/>
    <lineage>
        <taxon>Eukaryota</taxon>
        <taxon>Sar</taxon>
        <taxon>Alveolata</taxon>
        <taxon>Dinophyceae</taxon>
        <taxon>Suessiales</taxon>
        <taxon>Symbiodiniaceae</taxon>
        <taxon>Symbiodinium</taxon>
    </lineage>
</organism>
<dbReference type="EMBL" id="CAJNIZ010045488">
    <property type="protein sequence ID" value="CAE7721503.1"/>
    <property type="molecule type" value="Genomic_DNA"/>
</dbReference>
<comment type="caution">
    <text evidence="2">The sequence shown here is derived from an EMBL/GenBank/DDBJ whole genome shotgun (WGS) entry which is preliminary data.</text>
</comment>
<evidence type="ECO:0000313" key="2">
    <source>
        <dbReference type="EMBL" id="CAE7721503.1"/>
    </source>
</evidence>
<dbReference type="AlphaFoldDB" id="A0A812XDA1"/>
<accession>A0A812XDA1</accession>
<sequence>MGCSSSASISVRGDEFGGKQSARVEPVDCSVNFKDGKEVACDYKEAMQSFESMVTCTDGSANHPGRPTKATHKRHVAKLNDFLKQVHEDPDLLNKDVILRRIVEM</sequence>
<protein>
    <submittedName>
        <fullName evidence="2">Uncharacterized protein</fullName>
    </submittedName>
</protein>
<gene>
    <name evidence="2" type="ORF">SPIL2461_LOCUS20573</name>
</gene>
<evidence type="ECO:0000256" key="1">
    <source>
        <dbReference type="SAM" id="MobiDB-lite"/>
    </source>
</evidence>
<proteinExistence type="predicted"/>
<feature type="region of interest" description="Disordered" evidence="1">
    <location>
        <begin position="1"/>
        <end position="23"/>
    </location>
</feature>
<name>A0A812XDA1_SYMPI</name>
<dbReference type="Proteomes" id="UP000649617">
    <property type="component" value="Unassembled WGS sequence"/>
</dbReference>
<reference evidence="2" key="1">
    <citation type="submission" date="2021-02" db="EMBL/GenBank/DDBJ databases">
        <authorList>
            <person name="Dougan E. K."/>
            <person name="Rhodes N."/>
            <person name="Thang M."/>
            <person name="Chan C."/>
        </authorList>
    </citation>
    <scope>NUCLEOTIDE SEQUENCE</scope>
</reference>